<organism evidence="1 2">
    <name type="scientific">Daphnia magna</name>
    <dbReference type="NCBI Taxonomy" id="35525"/>
    <lineage>
        <taxon>Eukaryota</taxon>
        <taxon>Metazoa</taxon>
        <taxon>Ecdysozoa</taxon>
        <taxon>Arthropoda</taxon>
        <taxon>Crustacea</taxon>
        <taxon>Branchiopoda</taxon>
        <taxon>Diplostraca</taxon>
        <taxon>Cladocera</taxon>
        <taxon>Anomopoda</taxon>
        <taxon>Daphniidae</taxon>
        <taxon>Daphnia</taxon>
    </lineage>
</organism>
<evidence type="ECO:0000313" key="1">
    <source>
        <dbReference type="EMBL" id="KZS03796.1"/>
    </source>
</evidence>
<dbReference type="PANTHER" id="PTHR47160:SF10">
    <property type="entry name" value="MULE TRANSPOSASE DOMAIN-CONTAINING PROTEIN"/>
    <property type="match status" value="1"/>
</dbReference>
<evidence type="ECO:0000313" key="2">
    <source>
        <dbReference type="Proteomes" id="UP000076858"/>
    </source>
</evidence>
<sequence length="287" mass="32928">MDRYIELTGARRNSIVLIDRVGQWIWHRNGFVAGNTRYRCSSYTERRCRASVVRDLHGIYHAHGHHNHEIHQALISRHTFVEWCRERARTTNIRPHAIYLEALRRFPGPPPCQFQEIRATIYRARRETNPRIPVSPEEFAELIESVPRYNMDLNGKNRFFFGRVTAGNEHALIFHQCWSIAGVSGSSVCPYGCNLPQHTKRVLSVGKCSWHIPRNFYSSCHVLDDREDASSLRSMLGTPKGNMPPTNRGRVPAPELVVSDYELALLQAMSRAFPGARSRGCHYHSGN</sequence>
<dbReference type="PANTHER" id="PTHR47160">
    <property type="entry name" value="PUTATIVE-RELATED"/>
    <property type="match status" value="1"/>
</dbReference>
<name>A0A164L4U6_9CRUS</name>
<feature type="non-terminal residue" evidence="1">
    <location>
        <position position="287"/>
    </location>
</feature>
<dbReference type="EMBL" id="LRGB01003203">
    <property type="protein sequence ID" value="KZS03796.1"/>
    <property type="molecule type" value="Genomic_DNA"/>
</dbReference>
<dbReference type="AlphaFoldDB" id="A0A164L4U6"/>
<dbReference type="Proteomes" id="UP000076858">
    <property type="component" value="Unassembled WGS sequence"/>
</dbReference>
<dbReference type="Gene3D" id="2.20.25.240">
    <property type="match status" value="1"/>
</dbReference>
<accession>A0A164L4U6</accession>
<evidence type="ECO:0008006" key="3">
    <source>
        <dbReference type="Google" id="ProtNLM"/>
    </source>
</evidence>
<reference evidence="1 2" key="1">
    <citation type="submission" date="2016-03" db="EMBL/GenBank/DDBJ databases">
        <title>EvidentialGene: Evidence-directed Construction of Genes on Genomes.</title>
        <authorList>
            <person name="Gilbert D.G."/>
            <person name="Choi J.-H."/>
            <person name="Mockaitis K."/>
            <person name="Colbourne J."/>
            <person name="Pfrender M."/>
        </authorList>
    </citation>
    <scope>NUCLEOTIDE SEQUENCE [LARGE SCALE GENOMIC DNA]</scope>
    <source>
        <strain evidence="1 2">Xinb3</strain>
        <tissue evidence="1">Complete organism</tissue>
    </source>
</reference>
<dbReference type="OrthoDB" id="90756at2759"/>
<proteinExistence type="predicted"/>
<protein>
    <recommendedName>
        <fullName evidence="3">FLYWCH-type domain-containing protein</fullName>
    </recommendedName>
</protein>
<gene>
    <name evidence="1" type="ORF">APZ42_033393</name>
</gene>
<comment type="caution">
    <text evidence="1">The sequence shown here is derived from an EMBL/GenBank/DDBJ whole genome shotgun (WGS) entry which is preliminary data.</text>
</comment>
<keyword evidence="2" id="KW-1185">Reference proteome</keyword>